<keyword evidence="1" id="KW-0472">Membrane</keyword>
<comment type="caution">
    <text evidence="2">The sequence shown here is derived from an EMBL/GenBank/DDBJ whole genome shotgun (WGS) entry which is preliminary data.</text>
</comment>
<keyword evidence="3" id="KW-1185">Reference proteome</keyword>
<organism evidence="2 3">
    <name type="scientific">Xenoophorus captivus</name>
    <dbReference type="NCBI Taxonomy" id="1517983"/>
    <lineage>
        <taxon>Eukaryota</taxon>
        <taxon>Metazoa</taxon>
        <taxon>Chordata</taxon>
        <taxon>Craniata</taxon>
        <taxon>Vertebrata</taxon>
        <taxon>Euteleostomi</taxon>
        <taxon>Actinopterygii</taxon>
        <taxon>Neopterygii</taxon>
        <taxon>Teleostei</taxon>
        <taxon>Neoteleostei</taxon>
        <taxon>Acanthomorphata</taxon>
        <taxon>Ovalentaria</taxon>
        <taxon>Atherinomorphae</taxon>
        <taxon>Cyprinodontiformes</taxon>
        <taxon>Goodeidae</taxon>
        <taxon>Xenoophorus</taxon>
    </lineage>
</organism>
<evidence type="ECO:0000313" key="3">
    <source>
        <dbReference type="Proteomes" id="UP001434883"/>
    </source>
</evidence>
<accession>A0ABV0QT94</accession>
<feature type="non-terminal residue" evidence="2">
    <location>
        <position position="74"/>
    </location>
</feature>
<protein>
    <submittedName>
        <fullName evidence="2">Uncharacterized protein</fullName>
    </submittedName>
</protein>
<feature type="transmembrane region" description="Helical" evidence="1">
    <location>
        <begin position="6"/>
        <end position="32"/>
    </location>
</feature>
<gene>
    <name evidence="2" type="ORF">XENOCAPTIV_022983</name>
</gene>
<sequence>LNCPDPGLVVCSVCCGPDVFVLLFLLRVRLLLLHHIKPQRIRPADLGIVPCLHVMGLSQNSLGRCIFPGLGILK</sequence>
<evidence type="ECO:0000256" key="1">
    <source>
        <dbReference type="SAM" id="Phobius"/>
    </source>
</evidence>
<name>A0ABV0QT94_9TELE</name>
<dbReference type="EMBL" id="JAHRIN010021989">
    <property type="protein sequence ID" value="MEQ2199025.1"/>
    <property type="molecule type" value="Genomic_DNA"/>
</dbReference>
<keyword evidence="1" id="KW-0812">Transmembrane</keyword>
<evidence type="ECO:0000313" key="2">
    <source>
        <dbReference type="EMBL" id="MEQ2199025.1"/>
    </source>
</evidence>
<keyword evidence="1" id="KW-1133">Transmembrane helix</keyword>
<dbReference type="Proteomes" id="UP001434883">
    <property type="component" value="Unassembled WGS sequence"/>
</dbReference>
<reference evidence="2 3" key="1">
    <citation type="submission" date="2021-06" db="EMBL/GenBank/DDBJ databases">
        <authorList>
            <person name="Palmer J.M."/>
        </authorList>
    </citation>
    <scope>NUCLEOTIDE SEQUENCE [LARGE SCALE GENOMIC DNA]</scope>
    <source>
        <strain evidence="2 3">XC_2019</strain>
        <tissue evidence="2">Muscle</tissue>
    </source>
</reference>
<feature type="non-terminal residue" evidence="2">
    <location>
        <position position="1"/>
    </location>
</feature>
<proteinExistence type="predicted"/>